<evidence type="ECO:0000313" key="6">
    <source>
        <dbReference type="Proteomes" id="UP000294933"/>
    </source>
</evidence>
<dbReference type="STRING" id="50990.A0A4Y7PNZ3"/>
<protein>
    <submittedName>
        <fullName evidence="5">Aldehyde dehydrogenase</fullName>
    </submittedName>
</protein>
<dbReference type="GO" id="GO:0009450">
    <property type="term" value="P:gamma-aminobutyric acid catabolic process"/>
    <property type="evidence" value="ECO:0007669"/>
    <property type="project" value="TreeGrafter"/>
</dbReference>
<dbReference type="InterPro" id="IPR029510">
    <property type="entry name" value="Ald_DH_CS_GLU"/>
</dbReference>
<keyword evidence="6" id="KW-1185">Reference proteome</keyword>
<dbReference type="InterPro" id="IPR016163">
    <property type="entry name" value="Ald_DH_C"/>
</dbReference>
<dbReference type="InterPro" id="IPR016162">
    <property type="entry name" value="Ald_DH_N"/>
</dbReference>
<evidence type="ECO:0000256" key="1">
    <source>
        <dbReference type="ARBA" id="ARBA00023002"/>
    </source>
</evidence>
<evidence type="ECO:0000259" key="4">
    <source>
        <dbReference type="Pfam" id="PF00171"/>
    </source>
</evidence>
<dbReference type="SUPFAM" id="SSF53720">
    <property type="entry name" value="ALDH-like"/>
    <property type="match status" value="1"/>
</dbReference>
<reference evidence="5 6" key="1">
    <citation type="submission" date="2018-06" db="EMBL/GenBank/DDBJ databases">
        <title>A transcriptomic atlas of mushroom development highlights an independent origin of complex multicellularity.</title>
        <authorList>
            <consortium name="DOE Joint Genome Institute"/>
            <person name="Krizsan K."/>
            <person name="Almasi E."/>
            <person name="Merenyi Z."/>
            <person name="Sahu N."/>
            <person name="Viragh M."/>
            <person name="Koszo T."/>
            <person name="Mondo S."/>
            <person name="Kiss B."/>
            <person name="Balint B."/>
            <person name="Kues U."/>
            <person name="Barry K."/>
            <person name="Hegedus J.C."/>
            <person name="Henrissat B."/>
            <person name="Johnson J."/>
            <person name="Lipzen A."/>
            <person name="Ohm R."/>
            <person name="Nagy I."/>
            <person name="Pangilinan J."/>
            <person name="Yan J."/>
            <person name="Xiong Y."/>
            <person name="Grigoriev I.V."/>
            <person name="Hibbett D.S."/>
            <person name="Nagy L.G."/>
        </authorList>
    </citation>
    <scope>NUCLEOTIDE SEQUENCE [LARGE SCALE GENOMIC DNA]</scope>
    <source>
        <strain evidence="5 6">SZMC22713</strain>
    </source>
</reference>
<organism evidence="5 6">
    <name type="scientific">Rickenella mellea</name>
    <dbReference type="NCBI Taxonomy" id="50990"/>
    <lineage>
        <taxon>Eukaryota</taxon>
        <taxon>Fungi</taxon>
        <taxon>Dikarya</taxon>
        <taxon>Basidiomycota</taxon>
        <taxon>Agaricomycotina</taxon>
        <taxon>Agaricomycetes</taxon>
        <taxon>Hymenochaetales</taxon>
        <taxon>Rickenellaceae</taxon>
        <taxon>Rickenella</taxon>
    </lineage>
</organism>
<feature type="active site" evidence="2">
    <location>
        <position position="256"/>
    </location>
</feature>
<evidence type="ECO:0000256" key="2">
    <source>
        <dbReference type="PROSITE-ProRule" id="PRU10007"/>
    </source>
</evidence>
<dbReference type="Pfam" id="PF00171">
    <property type="entry name" value="Aldedh"/>
    <property type="match status" value="1"/>
</dbReference>
<evidence type="ECO:0000256" key="3">
    <source>
        <dbReference type="RuleBase" id="RU003345"/>
    </source>
</evidence>
<sequence length="489" mass="52247">MDIPQALLWINGQTRAASTKESFEVHNPLTKKIVSISASANSADCKDAVEAAAHAFASWEQVNSAEKRAIFFKAADLLESERYVQNIIQAIQDETASEKSYILGELSMSAGLLRDAAGLASEVRGEMYPSCAIPGAEVFVQRRAHGVIFSIAPWNGPIVLIIRAFAVPLICGNTVVVKSSGYSPRSQAIVIELLHEAGIPPGVLNLISMSREDAPKLTAEIIGNPHVRHINFTGSDNVGKIIAAEASKYLKPCVFELGGKAPAIVLEDANIPEAARSITWGAMVHSGQVCMSTERVIVQRNVAAALQSELVTLCGRLTAGDHINDPSVKLSCLFCESSAANVLSMITEAKSAGAQVLLGDMKNDSAVIQPHILSGVKPGMRAWDRESFGPVIVISVVDTIDEAVDLSNAFDYSLTASVWTKDKFKGLEVARRIRTGCAIVNGPTFVYEPAFGHAGLGGATGYGRFDIENFTVKRAVIINSSPSVYPLVE</sequence>
<dbReference type="EMBL" id="ML170227">
    <property type="protein sequence ID" value="TDL17147.1"/>
    <property type="molecule type" value="Genomic_DNA"/>
</dbReference>
<accession>A0A4Y7PNZ3</accession>
<dbReference type="VEuPathDB" id="FungiDB:BD410DRAFT_885984"/>
<dbReference type="PANTHER" id="PTHR43353:SF6">
    <property type="entry name" value="CYTOPLASMIC ALDEHYDE DEHYDROGENASE (EUROFUNG)"/>
    <property type="match status" value="1"/>
</dbReference>
<keyword evidence="1 3" id="KW-0560">Oxidoreductase</keyword>
<dbReference type="OrthoDB" id="310895at2759"/>
<dbReference type="Gene3D" id="3.40.309.10">
    <property type="entry name" value="Aldehyde Dehydrogenase, Chain A, domain 2"/>
    <property type="match status" value="1"/>
</dbReference>
<dbReference type="Gene3D" id="3.40.605.10">
    <property type="entry name" value="Aldehyde Dehydrogenase, Chain A, domain 1"/>
    <property type="match status" value="1"/>
</dbReference>
<dbReference type="InterPro" id="IPR016161">
    <property type="entry name" value="Ald_DH/histidinol_DH"/>
</dbReference>
<dbReference type="PROSITE" id="PS00687">
    <property type="entry name" value="ALDEHYDE_DEHYDR_GLU"/>
    <property type="match status" value="1"/>
</dbReference>
<dbReference type="InterPro" id="IPR015590">
    <property type="entry name" value="Aldehyde_DH_dom"/>
</dbReference>
<proteinExistence type="inferred from homology"/>
<dbReference type="GO" id="GO:0004777">
    <property type="term" value="F:succinate-semialdehyde dehydrogenase (NAD+) activity"/>
    <property type="evidence" value="ECO:0007669"/>
    <property type="project" value="TreeGrafter"/>
</dbReference>
<dbReference type="InterPro" id="IPR050740">
    <property type="entry name" value="Aldehyde_DH_Superfamily"/>
</dbReference>
<comment type="similarity">
    <text evidence="3">Belongs to the aldehyde dehydrogenase family.</text>
</comment>
<dbReference type="AlphaFoldDB" id="A0A4Y7PNZ3"/>
<evidence type="ECO:0000313" key="5">
    <source>
        <dbReference type="EMBL" id="TDL17147.1"/>
    </source>
</evidence>
<feature type="domain" description="Aldehyde dehydrogenase" evidence="4">
    <location>
        <begin position="18"/>
        <end position="468"/>
    </location>
</feature>
<dbReference type="PANTHER" id="PTHR43353">
    <property type="entry name" value="SUCCINATE-SEMIALDEHYDE DEHYDROGENASE, MITOCHONDRIAL"/>
    <property type="match status" value="1"/>
</dbReference>
<dbReference type="Proteomes" id="UP000294933">
    <property type="component" value="Unassembled WGS sequence"/>
</dbReference>
<gene>
    <name evidence="5" type="ORF">BD410DRAFT_885984</name>
</gene>
<name>A0A4Y7PNZ3_9AGAM</name>